<evidence type="ECO:0000256" key="1">
    <source>
        <dbReference type="ARBA" id="ARBA00007228"/>
    </source>
</evidence>
<dbReference type="SUPFAM" id="SSF55315">
    <property type="entry name" value="L30e-like"/>
    <property type="match status" value="1"/>
</dbReference>
<dbReference type="Gene3D" id="3.30.1330.30">
    <property type="match status" value="1"/>
</dbReference>
<dbReference type="InterPro" id="IPR051259">
    <property type="entry name" value="rRNA_Methyltransferase"/>
</dbReference>
<comment type="similarity">
    <text evidence="1">Belongs to the class IV-like SAM-binding methyltransferase superfamily. RNA methyltransferase TrmH family.</text>
</comment>
<dbReference type="PANTHER" id="PTHR43191:SF2">
    <property type="entry name" value="RRNA METHYLTRANSFERASE 3, MITOCHONDRIAL"/>
    <property type="match status" value="1"/>
</dbReference>
<evidence type="ECO:0000256" key="3">
    <source>
        <dbReference type="ARBA" id="ARBA00022679"/>
    </source>
</evidence>
<gene>
    <name evidence="5" type="ORF">JOC49_001828</name>
</gene>
<evidence type="ECO:0000313" key="6">
    <source>
        <dbReference type="Proteomes" id="UP000767854"/>
    </source>
</evidence>
<dbReference type="Gene3D" id="3.40.1280.10">
    <property type="match status" value="1"/>
</dbReference>
<dbReference type="Pfam" id="PF22435">
    <property type="entry name" value="MRM3-like_sub_bind"/>
    <property type="match status" value="1"/>
</dbReference>
<comment type="caution">
    <text evidence="5">The sequence shown here is derived from an EMBL/GenBank/DDBJ whole genome shotgun (WGS) entry which is preliminary data.</text>
</comment>
<dbReference type="GO" id="GO:0008168">
    <property type="term" value="F:methyltransferase activity"/>
    <property type="evidence" value="ECO:0007669"/>
    <property type="project" value="UniProtKB-KW"/>
</dbReference>
<dbReference type="SUPFAM" id="SSF75217">
    <property type="entry name" value="alpha/beta knot"/>
    <property type="match status" value="1"/>
</dbReference>
<dbReference type="InterPro" id="IPR053888">
    <property type="entry name" value="MRM3-like_sub_bind"/>
</dbReference>
<organism evidence="5 6">
    <name type="scientific">Fusibacter tunisiensis</name>
    <dbReference type="NCBI Taxonomy" id="1008308"/>
    <lineage>
        <taxon>Bacteria</taxon>
        <taxon>Bacillati</taxon>
        <taxon>Bacillota</taxon>
        <taxon>Clostridia</taxon>
        <taxon>Eubacteriales</taxon>
        <taxon>Eubacteriales Family XII. Incertae Sedis</taxon>
        <taxon>Fusibacter</taxon>
    </lineage>
</organism>
<keyword evidence="3" id="KW-0808">Transferase</keyword>
<dbReference type="SMART" id="SM00967">
    <property type="entry name" value="SpoU_sub_bind"/>
    <property type="match status" value="1"/>
</dbReference>
<sequence length="272" mass="30098">MIEIASSKNPQVKFLKSLHQKKHRERESKFIVEGIKTLELAIKAGITCYGVYLTEKGLESLRSQLPELFEKVNRVHLISEAVLKEVTSTETPQGVIGVLEMPLKMKQEQLFDRIQIETRMGSILMLDRIQDPGNMGTIIRTAEAAGIQDIVLVKGCVDIFNDKVMRSTMGSIFNVSFYEVEDPVAFVTALSEFGYLIVASALENAVAYSRNSVFSKRNCLIIGNEGNGISDMLLQASDIRVKIPIRGVAESLNAGVAAGILIYKMLESDLNL</sequence>
<dbReference type="PANTHER" id="PTHR43191">
    <property type="entry name" value="RRNA METHYLTRANSFERASE 3"/>
    <property type="match status" value="1"/>
</dbReference>
<dbReference type="RefSeq" id="WP_204664540.1">
    <property type="nucleotide sequence ID" value="NZ_JAFBDT010000015.1"/>
</dbReference>
<keyword evidence="6" id="KW-1185">Reference proteome</keyword>
<reference evidence="5 6" key="1">
    <citation type="submission" date="2021-01" db="EMBL/GenBank/DDBJ databases">
        <title>Genomic Encyclopedia of Type Strains, Phase IV (KMG-IV): sequencing the most valuable type-strain genomes for metagenomic binning, comparative biology and taxonomic classification.</title>
        <authorList>
            <person name="Goeker M."/>
        </authorList>
    </citation>
    <scope>NUCLEOTIDE SEQUENCE [LARGE SCALE GENOMIC DNA]</scope>
    <source>
        <strain evidence="5 6">DSM 24436</strain>
    </source>
</reference>
<dbReference type="InterPro" id="IPR029064">
    <property type="entry name" value="Ribosomal_eL30-like_sf"/>
</dbReference>
<keyword evidence="2 5" id="KW-0489">Methyltransferase</keyword>
<dbReference type="Pfam" id="PF00588">
    <property type="entry name" value="SpoU_methylase"/>
    <property type="match status" value="1"/>
</dbReference>
<feature type="domain" description="RNA 2-O ribose methyltransferase substrate binding" evidence="4">
    <location>
        <begin position="31"/>
        <end position="105"/>
    </location>
</feature>
<dbReference type="InterPro" id="IPR029028">
    <property type="entry name" value="Alpha/beta_knot_MTases"/>
</dbReference>
<dbReference type="InterPro" id="IPR029026">
    <property type="entry name" value="tRNA_m1G_MTases_N"/>
</dbReference>
<dbReference type="EMBL" id="JAFBDT010000015">
    <property type="protein sequence ID" value="MBM7562284.1"/>
    <property type="molecule type" value="Genomic_DNA"/>
</dbReference>
<proteinExistence type="inferred from homology"/>
<dbReference type="CDD" id="cd18095">
    <property type="entry name" value="SpoU-like_rRNA-MTase"/>
    <property type="match status" value="1"/>
</dbReference>
<protein>
    <submittedName>
        <fullName evidence="5">TrmH family RNA methyltransferase</fullName>
    </submittedName>
</protein>
<evidence type="ECO:0000256" key="2">
    <source>
        <dbReference type="ARBA" id="ARBA00022603"/>
    </source>
</evidence>
<evidence type="ECO:0000313" key="5">
    <source>
        <dbReference type="EMBL" id="MBM7562284.1"/>
    </source>
</evidence>
<dbReference type="Proteomes" id="UP000767854">
    <property type="component" value="Unassembled WGS sequence"/>
</dbReference>
<dbReference type="GO" id="GO:0032259">
    <property type="term" value="P:methylation"/>
    <property type="evidence" value="ECO:0007669"/>
    <property type="project" value="UniProtKB-KW"/>
</dbReference>
<dbReference type="InterPro" id="IPR001537">
    <property type="entry name" value="SpoU_MeTrfase"/>
</dbReference>
<evidence type="ECO:0000259" key="4">
    <source>
        <dbReference type="SMART" id="SM00967"/>
    </source>
</evidence>
<accession>A0ABS2MS88</accession>
<dbReference type="InterPro" id="IPR013123">
    <property type="entry name" value="SpoU_subst-bd"/>
</dbReference>
<name>A0ABS2MS88_9FIRM</name>